<dbReference type="InterPro" id="IPR035991">
    <property type="entry name" value="Casein_kinase_II_beta-like"/>
</dbReference>
<dbReference type="PRINTS" id="PR00472">
    <property type="entry name" value="CASNKINASEII"/>
</dbReference>
<dbReference type="PANTHER" id="PTHR11740:SF0">
    <property type="entry name" value="CASEIN KINASE II SUBUNIT BETA"/>
    <property type="match status" value="1"/>
</dbReference>
<dbReference type="GO" id="GO:0005737">
    <property type="term" value="C:cytoplasm"/>
    <property type="evidence" value="ECO:0007669"/>
    <property type="project" value="TreeGrafter"/>
</dbReference>
<dbReference type="InterPro" id="IPR017972">
    <property type="entry name" value="Cyt_P450_CS"/>
</dbReference>
<dbReference type="SUPFAM" id="SSF48264">
    <property type="entry name" value="Cytochrome P450"/>
    <property type="match status" value="1"/>
</dbReference>
<dbReference type="PROSITE" id="PS00086">
    <property type="entry name" value="CYTOCHROME_P450"/>
    <property type="match status" value="1"/>
</dbReference>
<dbReference type="FunFam" id="1.10.1820.10:FF:000005">
    <property type="entry name" value="Casein kinase II subunit beta"/>
    <property type="match status" value="1"/>
</dbReference>
<feature type="region of interest" description="Disordered" evidence="6">
    <location>
        <begin position="1"/>
        <end position="46"/>
    </location>
</feature>
<dbReference type="EMBL" id="JANBOI010000857">
    <property type="protein sequence ID" value="KAJ1728265.1"/>
    <property type="molecule type" value="Genomic_DNA"/>
</dbReference>
<comment type="similarity">
    <text evidence="1 5">Belongs to the casein kinase 2 subunit beta family.</text>
</comment>
<dbReference type="SMART" id="SM01085">
    <property type="entry name" value="CK_II_beta"/>
    <property type="match status" value="1"/>
</dbReference>
<reference evidence="7" key="1">
    <citation type="submission" date="2022-07" db="EMBL/GenBank/DDBJ databases">
        <title>Phylogenomic reconstructions and comparative analyses of Kickxellomycotina fungi.</title>
        <authorList>
            <person name="Reynolds N.K."/>
            <person name="Stajich J.E."/>
            <person name="Barry K."/>
            <person name="Grigoriev I.V."/>
            <person name="Crous P."/>
            <person name="Smith M.E."/>
        </authorList>
    </citation>
    <scope>NUCLEOTIDE SEQUENCE</scope>
    <source>
        <strain evidence="7">BCRC 34381</strain>
    </source>
</reference>
<dbReference type="InterPro" id="IPR036396">
    <property type="entry name" value="Cyt_P450_sf"/>
</dbReference>
<protein>
    <recommendedName>
        <fullName evidence="5">Casein kinase II subunit beta</fullName>
        <shortName evidence="5">CK II beta</shortName>
    </recommendedName>
</protein>
<dbReference type="InterPro" id="IPR016149">
    <property type="entry name" value="Casein_kin_II_reg-sub_N"/>
</dbReference>
<dbReference type="GO" id="GO:0034456">
    <property type="term" value="C:UTP-C complex"/>
    <property type="evidence" value="ECO:0007669"/>
    <property type="project" value="TreeGrafter"/>
</dbReference>
<proteinExistence type="inferred from homology"/>
<organism evidence="7 8">
    <name type="scientific">Coemansia biformis</name>
    <dbReference type="NCBI Taxonomy" id="1286918"/>
    <lineage>
        <taxon>Eukaryota</taxon>
        <taxon>Fungi</taxon>
        <taxon>Fungi incertae sedis</taxon>
        <taxon>Zoopagomycota</taxon>
        <taxon>Kickxellomycotina</taxon>
        <taxon>Kickxellomycetes</taxon>
        <taxon>Kickxellales</taxon>
        <taxon>Kickxellaceae</taxon>
        <taxon>Coemansia</taxon>
    </lineage>
</organism>
<comment type="function">
    <text evidence="4 5">Regulatory subunit of casein kinase II/CK2. As part of the kinase complex regulates the basal catalytic activity of the alpha subunit a constitutively active serine/threonine-protein kinase that phosphorylates a large number of substrates containing acidic residues C-terminal to the phosphorylated serine or threonine.</text>
</comment>
<dbReference type="GO" id="GO:0005956">
    <property type="term" value="C:protein kinase CK2 complex"/>
    <property type="evidence" value="ECO:0007669"/>
    <property type="project" value="UniProtKB-UniRule"/>
</dbReference>
<evidence type="ECO:0000256" key="2">
    <source>
        <dbReference type="ARBA" id="ARBA00022723"/>
    </source>
</evidence>
<dbReference type="GO" id="GO:0006359">
    <property type="term" value="P:regulation of transcription by RNA polymerase III"/>
    <property type="evidence" value="ECO:0007669"/>
    <property type="project" value="TreeGrafter"/>
</dbReference>
<name>A0A9W7Y984_9FUNG</name>
<dbReference type="Pfam" id="PF01214">
    <property type="entry name" value="CK_II_beta"/>
    <property type="match status" value="1"/>
</dbReference>
<dbReference type="OrthoDB" id="1470350at2759"/>
<dbReference type="Pfam" id="PF00067">
    <property type="entry name" value="p450"/>
    <property type="match status" value="1"/>
</dbReference>
<evidence type="ECO:0000256" key="3">
    <source>
        <dbReference type="ARBA" id="ARBA00023004"/>
    </source>
</evidence>
<keyword evidence="8" id="KW-1185">Reference proteome</keyword>
<dbReference type="InterPro" id="IPR000704">
    <property type="entry name" value="Casein_kinase_II_reg-sub"/>
</dbReference>
<dbReference type="GO" id="GO:0004497">
    <property type="term" value="F:monooxygenase activity"/>
    <property type="evidence" value="ECO:0007669"/>
    <property type="project" value="InterPro"/>
</dbReference>
<feature type="compositionally biased region" description="Basic and acidic residues" evidence="6">
    <location>
        <begin position="1"/>
        <end position="18"/>
    </location>
</feature>
<feature type="compositionally biased region" description="Acidic residues" evidence="6">
    <location>
        <begin position="36"/>
        <end position="46"/>
    </location>
</feature>
<dbReference type="Gene3D" id="2.20.25.20">
    <property type="match status" value="1"/>
</dbReference>
<dbReference type="GO" id="GO:0019887">
    <property type="term" value="F:protein kinase regulator activity"/>
    <property type="evidence" value="ECO:0007669"/>
    <property type="project" value="InterPro"/>
</dbReference>
<comment type="subunit">
    <text evidence="5">Tetramer of two alpha and two beta subunits.</text>
</comment>
<keyword evidence="2" id="KW-0479">Metal-binding</keyword>
<evidence type="ECO:0000256" key="5">
    <source>
        <dbReference type="RuleBase" id="RU361268"/>
    </source>
</evidence>
<comment type="caution">
    <text evidence="7">The sequence shown here is derived from an EMBL/GenBank/DDBJ whole genome shotgun (WGS) entry which is preliminary data.</text>
</comment>
<dbReference type="InterPro" id="IPR001128">
    <property type="entry name" value="Cyt_P450"/>
</dbReference>
<dbReference type="PROSITE" id="PS01101">
    <property type="entry name" value="CK2_BETA"/>
    <property type="match status" value="1"/>
</dbReference>
<evidence type="ECO:0000256" key="4">
    <source>
        <dbReference type="ARBA" id="ARBA00045899"/>
    </source>
</evidence>
<evidence type="ECO:0000256" key="1">
    <source>
        <dbReference type="ARBA" id="ARBA00006941"/>
    </source>
</evidence>
<keyword evidence="3" id="KW-0408">Iron</keyword>
<evidence type="ECO:0000313" key="8">
    <source>
        <dbReference type="Proteomes" id="UP001143981"/>
    </source>
</evidence>
<dbReference type="Gene3D" id="1.10.630.10">
    <property type="entry name" value="Cytochrome P450"/>
    <property type="match status" value="1"/>
</dbReference>
<dbReference type="GO" id="GO:0005506">
    <property type="term" value="F:iron ion binding"/>
    <property type="evidence" value="ECO:0007669"/>
    <property type="project" value="InterPro"/>
</dbReference>
<evidence type="ECO:0000313" key="7">
    <source>
        <dbReference type="EMBL" id="KAJ1728265.1"/>
    </source>
</evidence>
<dbReference type="GO" id="GO:0020037">
    <property type="term" value="F:heme binding"/>
    <property type="evidence" value="ECO:0007669"/>
    <property type="project" value="InterPro"/>
</dbReference>
<evidence type="ECO:0000256" key="6">
    <source>
        <dbReference type="SAM" id="MobiDB-lite"/>
    </source>
</evidence>
<dbReference type="AlphaFoldDB" id="A0A9W7Y984"/>
<accession>A0A9W7Y984</accession>
<dbReference type="FunFam" id="2.20.25.20:FF:000001">
    <property type="entry name" value="Casein kinase II subunit beta"/>
    <property type="match status" value="1"/>
</dbReference>
<sequence>MAETPDSTHEDGAARDAEALGGDLHSSEYHSGLDNTESEFDEEPYGSDDTANLTWISWFCSLKGHEYFCEVEEDFIEDDFNLTGLNQTVNYYMEALEMILEMEDDNDEPLDADEIEAIDGSAEVLYGMIHARYILTRGGLHQMADKYENGDFGVCPRYACNGTCVIPCGRTDVPERDSVKLFCPSCLDIYSPPSSRYQKIDGAYFGTSFPHMFFQAFPSYIPATHAPIYKPLIYGFAISERSRAGPRMQWLRMRPETDASEAAPDDSTDSQSFVEAPDADALAGHGAAMRGEGGPGAAIVAYAVYCVVGILVPPGNDGGVPCIPVAKTLRWMTKGAVGRYEVSQRLDKPYMQDSGIVKAWMFGGWAYKVSKAEYARRLFMQTDIFQKVSIRKLMPHNLGPRVTGISFSFENGDAYRGHRAVVSPAFRRSWPTTLFRKPLLELMDVIERESAQPFDVLLWFRRGTLDVLGHIVMSYDFRALRDPDNKQRAMYDSLLEAMLHPLYNMFPWLDLFATGKRARQWDYLGHFHAFIDSIIDEKLKVMEGRPPLSEEERNHADLLTLLLEAYLLSKSGKILDDRGKPVTPLTHEQLRSNIALFYVAGYDTTANSLSYVMLELARFPEIQHKARSIVLGVLGDRKDAYPTDDQLKELGYIDLIVKETLRRNSILAEIRRRLAVPVQLGPYTLPKGAVVSVDTWAMHYNPEYFPEPERFVPERFAEDSSAELKGTAPFVYAPFSNGSRQCIGMRFSLIEQRVAIALLLLRFEWTLPKDSPFWHSTPAAPAGLISPVGLLVDIKPRI</sequence>
<dbReference type="Gene3D" id="1.10.1820.10">
    <property type="entry name" value="protein kinase ck2 holoenzyme, chain C, domain 1"/>
    <property type="match status" value="1"/>
</dbReference>
<dbReference type="Proteomes" id="UP001143981">
    <property type="component" value="Unassembled WGS sequence"/>
</dbReference>
<dbReference type="PANTHER" id="PTHR11740">
    <property type="entry name" value="CASEIN KINASE II SUBUNIT BETA"/>
    <property type="match status" value="1"/>
</dbReference>
<dbReference type="SUPFAM" id="SSF57798">
    <property type="entry name" value="Casein kinase II beta subunit"/>
    <property type="match status" value="1"/>
</dbReference>
<gene>
    <name evidence="7" type="primary">CKB1</name>
    <name evidence="7" type="ORF">LPJ61_004127</name>
</gene>
<dbReference type="GO" id="GO:0016705">
    <property type="term" value="F:oxidoreductase activity, acting on paired donors, with incorporation or reduction of molecular oxygen"/>
    <property type="evidence" value="ECO:0007669"/>
    <property type="project" value="InterPro"/>
</dbReference>